<feature type="domain" description="Cation/H+ exchanger transmembrane" evidence="8">
    <location>
        <begin position="52"/>
        <end position="424"/>
    </location>
</feature>
<dbReference type="GO" id="GO:0016020">
    <property type="term" value="C:membrane"/>
    <property type="evidence" value="ECO:0007669"/>
    <property type="project" value="UniProtKB-SubCell"/>
</dbReference>
<dbReference type="Pfam" id="PF00999">
    <property type="entry name" value="Na_H_Exchanger"/>
    <property type="match status" value="1"/>
</dbReference>
<gene>
    <name evidence="9" type="ORF">FHR82_001509</name>
</gene>
<dbReference type="InterPro" id="IPR038770">
    <property type="entry name" value="Na+/solute_symporter_sf"/>
</dbReference>
<dbReference type="GO" id="GO:1902600">
    <property type="term" value="P:proton transmembrane transport"/>
    <property type="evidence" value="ECO:0007669"/>
    <property type="project" value="InterPro"/>
</dbReference>
<proteinExistence type="predicted"/>
<feature type="transmembrane region" description="Helical" evidence="7">
    <location>
        <begin position="259"/>
        <end position="277"/>
    </location>
</feature>
<evidence type="ECO:0000256" key="4">
    <source>
        <dbReference type="ARBA" id="ARBA00022989"/>
    </source>
</evidence>
<dbReference type="Gene3D" id="1.20.1530.20">
    <property type="match status" value="1"/>
</dbReference>
<keyword evidence="6 7" id="KW-0472">Membrane</keyword>
<comment type="caution">
    <text evidence="9">The sequence shown here is derived from an EMBL/GenBank/DDBJ whole genome shotgun (WGS) entry which is preliminary data.</text>
</comment>
<protein>
    <submittedName>
        <fullName evidence="9">Kef-type K+ transport system membrane component KefB</fullName>
    </submittedName>
</protein>
<feature type="transmembrane region" description="Helical" evidence="7">
    <location>
        <begin position="230"/>
        <end position="252"/>
    </location>
</feature>
<feature type="transmembrane region" description="Helical" evidence="7">
    <location>
        <begin position="314"/>
        <end position="338"/>
    </location>
</feature>
<keyword evidence="3 7" id="KW-0812">Transmembrane</keyword>
<feature type="transmembrane region" description="Helical" evidence="7">
    <location>
        <begin position="12"/>
        <end position="31"/>
    </location>
</feature>
<reference evidence="9 10" key="1">
    <citation type="submission" date="2020-08" db="EMBL/GenBank/DDBJ databases">
        <title>Genomic Encyclopedia of Type Strains, Phase III (KMG-III): the genomes of soil and plant-associated and newly described type strains.</title>
        <authorList>
            <person name="Whitman W."/>
        </authorList>
    </citation>
    <scope>NUCLEOTIDE SEQUENCE [LARGE SCALE GENOMIC DNA]</scope>
    <source>
        <strain evidence="9 10">CECT 8960</strain>
    </source>
</reference>
<feature type="transmembrane region" description="Helical" evidence="7">
    <location>
        <begin position="406"/>
        <end position="426"/>
    </location>
</feature>
<evidence type="ECO:0000256" key="7">
    <source>
        <dbReference type="SAM" id="Phobius"/>
    </source>
</evidence>
<dbReference type="InterPro" id="IPR050794">
    <property type="entry name" value="CPA2_transporter"/>
</dbReference>
<evidence type="ECO:0000313" key="9">
    <source>
        <dbReference type="EMBL" id="MBB4905292.1"/>
    </source>
</evidence>
<dbReference type="InterPro" id="IPR006153">
    <property type="entry name" value="Cation/H_exchanger_TM"/>
</dbReference>
<comment type="subcellular location">
    <subcellularLocation>
        <location evidence="1">Membrane</location>
        <topology evidence="1">Multi-pass membrane protein</topology>
    </subcellularLocation>
</comment>
<feature type="transmembrane region" description="Helical" evidence="7">
    <location>
        <begin position="103"/>
        <end position="121"/>
    </location>
</feature>
<sequence length="448" mass="45167">MTTQAGRQTWPGVVGGLVVLVGAGLLWGPALFDGHPGDPVARFLFSVAVILLVCHVFGAVLKRFGQPPVLGEVIGGLVLGPSVLGLLWPASQGWLFPEPVLTALNYAAQLGLIVFMFLLGCELRTDRLGSRRVVGATVLGGMGLPFVSGAGVALAAPALGGGGTGFVLFFGLALSITALPVLARILVDLGIADTRLGVTALSSAAVGDGVAWFALTVILAGTGLSGTGSVATTAGLAAALVVVTVLCVRPALRALVDRVASAQLLLGTLVVGAIGYAGVTQLIGLHPVIGAFLFGVAVPRHTPAVTRIGEQLQGFAIAILLPLFFAGVGLSTSVGLLGESGGNWLLFVLVLAVATVTKFAGAGGAARLAGLPVRDSLRLGTLMNCRGVTELVVATIGLQYGFVNELGFTILVLVAVITTAATGPLMRAVTARGGDGSPEDQAVTSERP</sequence>
<feature type="transmembrane region" description="Helical" evidence="7">
    <location>
        <begin position="344"/>
        <end position="369"/>
    </location>
</feature>
<feature type="transmembrane region" description="Helical" evidence="7">
    <location>
        <begin position="133"/>
        <end position="159"/>
    </location>
</feature>
<dbReference type="GO" id="GO:0015297">
    <property type="term" value="F:antiporter activity"/>
    <property type="evidence" value="ECO:0007669"/>
    <property type="project" value="InterPro"/>
</dbReference>
<feature type="transmembrane region" description="Helical" evidence="7">
    <location>
        <begin position="43"/>
        <end position="61"/>
    </location>
</feature>
<feature type="transmembrane region" description="Helical" evidence="7">
    <location>
        <begin position="165"/>
        <end position="187"/>
    </location>
</feature>
<keyword evidence="2" id="KW-0813">Transport</keyword>
<feature type="transmembrane region" description="Helical" evidence="7">
    <location>
        <begin position="73"/>
        <end position="91"/>
    </location>
</feature>
<dbReference type="RefSeq" id="WP_184809556.1">
    <property type="nucleotide sequence ID" value="NZ_JACHJQ010000002.1"/>
</dbReference>
<organism evidence="9 10">
    <name type="scientific">Actinophytocola algeriensis</name>
    <dbReference type="NCBI Taxonomy" id="1768010"/>
    <lineage>
        <taxon>Bacteria</taxon>
        <taxon>Bacillati</taxon>
        <taxon>Actinomycetota</taxon>
        <taxon>Actinomycetes</taxon>
        <taxon>Pseudonocardiales</taxon>
        <taxon>Pseudonocardiaceae</taxon>
    </lineage>
</organism>
<keyword evidence="5" id="KW-0406">Ion transport</keyword>
<dbReference type="PANTHER" id="PTHR32468:SF0">
    <property type="entry name" value="K(+)_H(+) ANTIPORTER 1"/>
    <property type="match status" value="1"/>
</dbReference>
<evidence type="ECO:0000256" key="1">
    <source>
        <dbReference type="ARBA" id="ARBA00004141"/>
    </source>
</evidence>
<evidence type="ECO:0000259" key="8">
    <source>
        <dbReference type="Pfam" id="PF00999"/>
    </source>
</evidence>
<evidence type="ECO:0000256" key="6">
    <source>
        <dbReference type="ARBA" id="ARBA00023136"/>
    </source>
</evidence>
<keyword evidence="4 7" id="KW-1133">Transmembrane helix</keyword>
<evidence type="ECO:0000256" key="3">
    <source>
        <dbReference type="ARBA" id="ARBA00022692"/>
    </source>
</evidence>
<dbReference type="PANTHER" id="PTHR32468">
    <property type="entry name" value="CATION/H + ANTIPORTER"/>
    <property type="match status" value="1"/>
</dbReference>
<evidence type="ECO:0000313" key="10">
    <source>
        <dbReference type="Proteomes" id="UP000520767"/>
    </source>
</evidence>
<dbReference type="AlphaFoldDB" id="A0A7W7VCP4"/>
<feature type="transmembrane region" description="Helical" evidence="7">
    <location>
        <begin position="199"/>
        <end position="224"/>
    </location>
</feature>
<name>A0A7W7VCP4_9PSEU</name>
<accession>A0A7W7VCP4</accession>
<dbReference type="Proteomes" id="UP000520767">
    <property type="component" value="Unassembled WGS sequence"/>
</dbReference>
<dbReference type="EMBL" id="JACHJQ010000002">
    <property type="protein sequence ID" value="MBB4905292.1"/>
    <property type="molecule type" value="Genomic_DNA"/>
</dbReference>
<keyword evidence="10" id="KW-1185">Reference proteome</keyword>
<evidence type="ECO:0000256" key="5">
    <source>
        <dbReference type="ARBA" id="ARBA00023065"/>
    </source>
</evidence>
<evidence type="ECO:0000256" key="2">
    <source>
        <dbReference type="ARBA" id="ARBA00022448"/>
    </source>
</evidence>